<reference evidence="4" key="2">
    <citation type="submission" date="2020-09" db="EMBL/GenBank/DDBJ databases">
        <authorList>
            <person name="Sun Q."/>
            <person name="Kim S."/>
        </authorList>
    </citation>
    <scope>NUCLEOTIDE SEQUENCE</scope>
    <source>
        <strain evidence="4">KCTC 42731</strain>
    </source>
</reference>
<dbReference type="Proteomes" id="UP000623842">
    <property type="component" value="Unassembled WGS sequence"/>
</dbReference>
<dbReference type="AlphaFoldDB" id="A0A919BRX6"/>
<dbReference type="InterPro" id="IPR000801">
    <property type="entry name" value="Esterase-like"/>
</dbReference>
<evidence type="ECO:0000256" key="3">
    <source>
        <dbReference type="SAM" id="SignalP"/>
    </source>
</evidence>
<reference evidence="4" key="1">
    <citation type="journal article" date="2014" name="Int. J. Syst. Evol. Microbiol.">
        <title>Complete genome sequence of Corynebacterium casei LMG S-19264T (=DSM 44701T), isolated from a smear-ripened cheese.</title>
        <authorList>
            <consortium name="US DOE Joint Genome Institute (JGI-PGF)"/>
            <person name="Walter F."/>
            <person name="Albersmeier A."/>
            <person name="Kalinowski J."/>
            <person name="Ruckert C."/>
        </authorList>
    </citation>
    <scope>NUCLEOTIDE SEQUENCE</scope>
    <source>
        <strain evidence="4">KCTC 42731</strain>
    </source>
</reference>
<dbReference type="Pfam" id="PF00756">
    <property type="entry name" value="Esterase"/>
    <property type="match status" value="1"/>
</dbReference>
<proteinExistence type="inferred from homology"/>
<dbReference type="InterPro" id="IPR052558">
    <property type="entry name" value="Siderophore_Hydrolase_D"/>
</dbReference>
<name>A0A919BRX6_9GAMM</name>
<accession>A0A919BRX6</accession>
<keyword evidence="5" id="KW-1185">Reference proteome</keyword>
<keyword evidence="2" id="KW-0378">Hydrolase</keyword>
<dbReference type="RefSeq" id="WP_229854871.1">
    <property type="nucleotide sequence ID" value="NZ_BNCK01000012.1"/>
</dbReference>
<dbReference type="GO" id="GO:0016788">
    <property type="term" value="F:hydrolase activity, acting on ester bonds"/>
    <property type="evidence" value="ECO:0007669"/>
    <property type="project" value="TreeGrafter"/>
</dbReference>
<comment type="similarity">
    <text evidence="1">Belongs to the esterase D family.</text>
</comment>
<dbReference type="PANTHER" id="PTHR40841:SF2">
    <property type="entry name" value="SIDEROPHORE-DEGRADING ESTERASE (EUROFUNG)"/>
    <property type="match status" value="1"/>
</dbReference>
<dbReference type="EMBL" id="BNCK01000012">
    <property type="protein sequence ID" value="GHG06075.1"/>
    <property type="molecule type" value="Genomic_DNA"/>
</dbReference>
<keyword evidence="3" id="KW-0732">Signal</keyword>
<evidence type="ECO:0000313" key="4">
    <source>
        <dbReference type="EMBL" id="GHG06075.1"/>
    </source>
</evidence>
<dbReference type="Gene3D" id="3.40.50.1820">
    <property type="entry name" value="alpha/beta hydrolase"/>
    <property type="match status" value="1"/>
</dbReference>
<organism evidence="4 5">
    <name type="scientific">Thalassotalea marina</name>
    <dbReference type="NCBI Taxonomy" id="1673741"/>
    <lineage>
        <taxon>Bacteria</taxon>
        <taxon>Pseudomonadati</taxon>
        <taxon>Pseudomonadota</taxon>
        <taxon>Gammaproteobacteria</taxon>
        <taxon>Alteromonadales</taxon>
        <taxon>Colwelliaceae</taxon>
        <taxon>Thalassotalea</taxon>
    </lineage>
</organism>
<feature type="signal peptide" evidence="3">
    <location>
        <begin position="1"/>
        <end position="18"/>
    </location>
</feature>
<sequence length="275" mass="30787">MKFIAGLVFVICCTAVNAASQFQIPRSSIIELTELDSNRVYPVFVKLPRSYHKNKNKHYPVIYLTDGSYAFQLASGITRYPMNIGKMEEAIIVAISYEKGSKGASSRIRDYTPNKASSWKLDTGNAQGHARFLEKQIIPYIESNYRVTPSERTYVGNSLGGLFGAYLLLKKPELFNNYIIGSPSVWFNNHYILSVPATNKAIKANVYLAVGELEKPEHGEQQDMVDGAQLLVKHIEQQFGENVLVKFKLLDDATHATAFPTTLVLGLDWLFGVKN</sequence>
<evidence type="ECO:0000313" key="5">
    <source>
        <dbReference type="Proteomes" id="UP000623842"/>
    </source>
</evidence>
<comment type="caution">
    <text evidence="4">The sequence shown here is derived from an EMBL/GenBank/DDBJ whole genome shotgun (WGS) entry which is preliminary data.</text>
</comment>
<evidence type="ECO:0000256" key="2">
    <source>
        <dbReference type="ARBA" id="ARBA00022801"/>
    </source>
</evidence>
<gene>
    <name evidence="4" type="ORF">GCM10017161_39610</name>
</gene>
<protein>
    <submittedName>
        <fullName evidence="4">Esterase</fullName>
    </submittedName>
</protein>
<evidence type="ECO:0000256" key="1">
    <source>
        <dbReference type="ARBA" id="ARBA00005622"/>
    </source>
</evidence>
<dbReference type="SUPFAM" id="SSF53474">
    <property type="entry name" value="alpha/beta-Hydrolases"/>
    <property type="match status" value="1"/>
</dbReference>
<feature type="chain" id="PRO_5037989724" evidence="3">
    <location>
        <begin position="19"/>
        <end position="275"/>
    </location>
</feature>
<dbReference type="InterPro" id="IPR029058">
    <property type="entry name" value="AB_hydrolase_fold"/>
</dbReference>
<dbReference type="PANTHER" id="PTHR40841">
    <property type="entry name" value="SIDEROPHORE TRIACETYLFUSARININE C ESTERASE"/>
    <property type="match status" value="1"/>
</dbReference>